<dbReference type="PROSITE" id="PS50889">
    <property type="entry name" value="S4"/>
    <property type="match status" value="1"/>
</dbReference>
<feature type="domain" description="RNA-binding S4" evidence="3">
    <location>
        <begin position="1"/>
        <end position="62"/>
    </location>
</feature>
<reference evidence="4 5" key="1">
    <citation type="submission" date="2015-01" db="EMBL/GenBank/DDBJ databases">
        <title>Ahrensia donghaiensis sp. nov., a novel dimethylsulphoniopropionate-cleavage bacterium isolated from seawater and emended descriptions of the genus Ahrensia and Ahrensia kielensis.</title>
        <authorList>
            <person name="Liu J."/>
        </authorList>
    </citation>
    <scope>NUCLEOTIDE SEQUENCE [LARGE SCALE GENOMIC DNA]</scope>
    <source>
        <strain evidence="4 5">LZD062</strain>
    </source>
</reference>
<dbReference type="SMART" id="SM00363">
    <property type="entry name" value="S4"/>
    <property type="match status" value="1"/>
</dbReference>
<accession>A0A0N0VL82</accession>
<dbReference type="SUPFAM" id="SSF55174">
    <property type="entry name" value="Alpha-L RNA-binding motif"/>
    <property type="match status" value="1"/>
</dbReference>
<dbReference type="Proteomes" id="UP000038011">
    <property type="component" value="Unassembled WGS sequence"/>
</dbReference>
<dbReference type="EMBL" id="JXMU01000033">
    <property type="protein sequence ID" value="KPB00034.1"/>
    <property type="molecule type" value="Genomic_DNA"/>
</dbReference>
<dbReference type="STRING" id="1514904.SU32_16050"/>
<gene>
    <name evidence="4" type="ORF">SU32_16050</name>
</gene>
<comment type="caution">
    <text evidence="4">The sequence shown here is derived from an EMBL/GenBank/DDBJ whole genome shotgun (WGS) entry which is preliminary data.</text>
</comment>
<feature type="region of interest" description="Disordered" evidence="2">
    <location>
        <begin position="72"/>
        <end position="121"/>
    </location>
</feature>
<dbReference type="GO" id="GO:0003723">
    <property type="term" value="F:RNA binding"/>
    <property type="evidence" value="ECO:0007669"/>
    <property type="project" value="UniProtKB-KW"/>
</dbReference>
<dbReference type="InterPro" id="IPR036986">
    <property type="entry name" value="S4_RNA-bd_sf"/>
</dbReference>
<dbReference type="PATRIC" id="fig|1514904.3.peg.2618"/>
<name>A0A0N0VL82_9HYPH</name>
<evidence type="ECO:0000313" key="5">
    <source>
        <dbReference type="Proteomes" id="UP000038011"/>
    </source>
</evidence>
<feature type="compositionally biased region" description="Basic and acidic residues" evidence="2">
    <location>
        <begin position="111"/>
        <end position="121"/>
    </location>
</feature>
<evidence type="ECO:0000256" key="1">
    <source>
        <dbReference type="PROSITE-ProRule" id="PRU00182"/>
    </source>
</evidence>
<protein>
    <submittedName>
        <fullName evidence="4">RNA-binding protein S4</fullName>
    </submittedName>
</protein>
<dbReference type="Gene3D" id="3.10.290.10">
    <property type="entry name" value="RNA-binding S4 domain"/>
    <property type="match status" value="1"/>
</dbReference>
<dbReference type="CDD" id="cd00165">
    <property type="entry name" value="S4"/>
    <property type="match status" value="1"/>
</dbReference>
<evidence type="ECO:0000313" key="4">
    <source>
        <dbReference type="EMBL" id="KPB00034.1"/>
    </source>
</evidence>
<dbReference type="InterPro" id="IPR002942">
    <property type="entry name" value="S4_RNA-bd"/>
</dbReference>
<keyword evidence="5" id="KW-1185">Reference proteome</keyword>
<dbReference type="AlphaFoldDB" id="A0A0N0VL82"/>
<feature type="compositionally biased region" description="Basic and acidic residues" evidence="2">
    <location>
        <begin position="87"/>
        <end position="103"/>
    </location>
</feature>
<proteinExistence type="predicted"/>
<evidence type="ECO:0000259" key="3">
    <source>
        <dbReference type="SMART" id="SM00363"/>
    </source>
</evidence>
<sequence length="121" mass="13633">MRLDKWLFFARIIKSRTLAAKYVGAGHVRVNGEKSNQPSQNVKPGDVLTISLQHAVKIYRITDCGTRRGPAPEAQLLYEDISPPPVEKPDTKFEGLAAKRDPGAGRPTKKERRELDRLRKN</sequence>
<organism evidence="4 5">
    <name type="scientific">Ahrensia marina</name>
    <dbReference type="NCBI Taxonomy" id="1514904"/>
    <lineage>
        <taxon>Bacteria</taxon>
        <taxon>Pseudomonadati</taxon>
        <taxon>Pseudomonadota</taxon>
        <taxon>Alphaproteobacteria</taxon>
        <taxon>Hyphomicrobiales</taxon>
        <taxon>Ahrensiaceae</taxon>
        <taxon>Ahrensia</taxon>
    </lineage>
</organism>
<evidence type="ECO:0000256" key="2">
    <source>
        <dbReference type="SAM" id="MobiDB-lite"/>
    </source>
</evidence>
<dbReference type="Pfam" id="PF01479">
    <property type="entry name" value="S4"/>
    <property type="match status" value="1"/>
</dbReference>
<keyword evidence="1" id="KW-0694">RNA-binding</keyword>